<evidence type="ECO:0000313" key="12">
    <source>
        <dbReference type="EMBL" id="KGN65453.1"/>
    </source>
</evidence>
<comment type="subcellular location">
    <subcellularLocation>
        <location evidence="8">Golgi apparatus</location>
        <location evidence="8">trans-Golgi network membrane</location>
        <topology evidence="8">Single-pass type IV membrane protein</topology>
    </subcellularLocation>
</comment>
<feature type="domain" description="Syntaxin 6/10/61 N-terminal" evidence="11">
    <location>
        <begin position="95"/>
        <end position="183"/>
    </location>
</feature>
<dbReference type="InterPro" id="IPR010989">
    <property type="entry name" value="SNARE"/>
</dbReference>
<dbReference type="Pfam" id="PF09177">
    <property type="entry name" value="STX6_10_61_N"/>
    <property type="match status" value="1"/>
</dbReference>
<keyword evidence="3 10" id="KW-0812">Transmembrane</keyword>
<keyword evidence="13" id="KW-1185">Reference proteome</keyword>
<evidence type="ECO:0000313" key="13">
    <source>
        <dbReference type="Proteomes" id="UP000029981"/>
    </source>
</evidence>
<dbReference type="GO" id="GO:0005794">
    <property type="term" value="C:Golgi apparatus"/>
    <property type="evidence" value="ECO:0007669"/>
    <property type="project" value="UniProtKB-SubCell"/>
</dbReference>
<reference evidence="12 13" key="1">
    <citation type="journal article" date="2009" name="Nat. Genet.">
        <title>The genome of the cucumber, Cucumis sativus L.</title>
        <authorList>
            <person name="Huang S."/>
            <person name="Li R."/>
            <person name="Zhang Z."/>
            <person name="Li L."/>
            <person name="Gu X."/>
            <person name="Fan W."/>
            <person name="Lucas W.J."/>
            <person name="Wang X."/>
            <person name="Xie B."/>
            <person name="Ni P."/>
            <person name="Ren Y."/>
            <person name="Zhu H."/>
            <person name="Li J."/>
            <person name="Lin K."/>
            <person name="Jin W."/>
            <person name="Fei Z."/>
            <person name="Li G."/>
            <person name="Staub J."/>
            <person name="Kilian A."/>
            <person name="van der Vossen E.A."/>
            <person name="Wu Y."/>
            <person name="Guo J."/>
            <person name="He J."/>
            <person name="Jia Z."/>
            <person name="Ren Y."/>
            <person name="Tian G."/>
            <person name="Lu Y."/>
            <person name="Ruan J."/>
            <person name="Qian W."/>
            <person name="Wang M."/>
            <person name="Huang Q."/>
            <person name="Li B."/>
            <person name="Xuan Z."/>
            <person name="Cao J."/>
            <person name="Asan"/>
            <person name="Wu Z."/>
            <person name="Zhang J."/>
            <person name="Cai Q."/>
            <person name="Bai Y."/>
            <person name="Zhao B."/>
            <person name="Han Y."/>
            <person name="Li Y."/>
            <person name="Li X."/>
            <person name="Wang S."/>
            <person name="Shi Q."/>
            <person name="Liu S."/>
            <person name="Cho W.K."/>
            <person name="Kim J.Y."/>
            <person name="Xu Y."/>
            <person name="Heller-Uszynska K."/>
            <person name="Miao H."/>
            <person name="Cheng Z."/>
            <person name="Zhang S."/>
            <person name="Wu J."/>
            <person name="Yang Y."/>
            <person name="Kang H."/>
            <person name="Li M."/>
            <person name="Liang H."/>
            <person name="Ren X."/>
            <person name="Shi Z."/>
            <person name="Wen M."/>
            <person name="Jian M."/>
            <person name="Yang H."/>
            <person name="Zhang G."/>
            <person name="Yang Z."/>
            <person name="Chen R."/>
            <person name="Liu S."/>
            <person name="Li J."/>
            <person name="Ma L."/>
            <person name="Liu H."/>
            <person name="Zhou Y."/>
            <person name="Zhao J."/>
            <person name="Fang X."/>
            <person name="Li G."/>
            <person name="Fang L."/>
            <person name="Li Y."/>
            <person name="Liu D."/>
            <person name="Zheng H."/>
            <person name="Zhang Y."/>
            <person name="Qin N."/>
            <person name="Li Z."/>
            <person name="Yang G."/>
            <person name="Yang S."/>
            <person name="Bolund L."/>
            <person name="Kristiansen K."/>
            <person name="Zheng H."/>
            <person name="Li S."/>
            <person name="Zhang X."/>
            <person name="Yang H."/>
            <person name="Wang J."/>
            <person name="Sun R."/>
            <person name="Zhang B."/>
            <person name="Jiang S."/>
            <person name="Wang J."/>
            <person name="Du Y."/>
            <person name="Li S."/>
        </authorList>
    </citation>
    <scope>NUCLEOTIDE SEQUENCE [LARGE SCALE GENOMIC DNA]</scope>
    <source>
        <strain evidence="13">cv. 9930</strain>
    </source>
</reference>
<reference evidence="12 13" key="4">
    <citation type="journal article" date="2011" name="BMC Genomics">
        <title>RNA-Seq improves annotation of protein-coding genes in the cucumber genome.</title>
        <authorList>
            <person name="Li Z."/>
            <person name="Zhang Z."/>
            <person name="Yan P."/>
            <person name="Huang S."/>
            <person name="Fei Z."/>
            <person name="Lin K."/>
        </authorList>
    </citation>
    <scope>NUCLEOTIDE SEQUENCE [LARGE SCALE GENOMIC DNA]</scope>
    <source>
        <strain evidence="13">cv. 9930</strain>
    </source>
</reference>
<keyword evidence="7 10" id="KW-0472">Membrane</keyword>
<evidence type="ECO:0000256" key="2">
    <source>
        <dbReference type="ARBA" id="ARBA00022448"/>
    </source>
</evidence>
<protein>
    <recommendedName>
        <fullName evidence="11">Syntaxin 6/10/61 N-terminal domain-containing protein</fullName>
    </recommendedName>
</protein>
<name>A0A0A0LUL0_CUCSA</name>
<reference evidence="12 13" key="3">
    <citation type="journal article" date="2010" name="BMC Genomics">
        <title>Transcriptome sequencing and comparative analysis of cucumber flowers with different sex types.</title>
        <authorList>
            <person name="Guo S."/>
            <person name="Zheng Y."/>
            <person name="Joung J.G."/>
            <person name="Liu S."/>
            <person name="Zhang Z."/>
            <person name="Crasta O.R."/>
            <person name="Sobral B.W."/>
            <person name="Xu Y."/>
            <person name="Huang S."/>
            <person name="Fei Z."/>
        </authorList>
    </citation>
    <scope>NUCLEOTIDE SEQUENCE [LARGE SCALE GENOMIC DNA]</scope>
    <source>
        <strain evidence="13">cv. 9930</strain>
    </source>
</reference>
<keyword evidence="6" id="KW-0333">Golgi apparatus</keyword>
<keyword evidence="5 10" id="KW-1133">Transmembrane helix</keyword>
<dbReference type="PANTHER" id="PTHR34949:SF3">
    <property type="entry name" value="OS08G0244100 PROTEIN"/>
    <property type="match status" value="1"/>
</dbReference>
<dbReference type="STRING" id="3659.A0A0A0LUL0"/>
<dbReference type="PANTHER" id="PTHR34949">
    <property type="entry name" value="OS05G0443700 PROTEIN"/>
    <property type="match status" value="1"/>
</dbReference>
<dbReference type="OMA" id="RYDMPNH"/>
<dbReference type="Gramene" id="KGN65453">
    <property type="protein sequence ID" value="KGN65453"/>
    <property type="gene ID" value="Csa_1G423110"/>
</dbReference>
<dbReference type="GO" id="GO:0016020">
    <property type="term" value="C:membrane"/>
    <property type="evidence" value="ECO:0007669"/>
    <property type="project" value="InterPro"/>
</dbReference>
<evidence type="ECO:0000256" key="8">
    <source>
        <dbReference type="ARBA" id="ARBA00037801"/>
    </source>
</evidence>
<gene>
    <name evidence="12" type="ORF">Csa_1G423110</name>
</gene>
<evidence type="ECO:0000256" key="1">
    <source>
        <dbReference type="ARBA" id="ARBA00009063"/>
    </source>
</evidence>
<dbReference type="CDD" id="cd21442">
    <property type="entry name" value="SNARE_NTD_STX6-like"/>
    <property type="match status" value="1"/>
</dbReference>
<dbReference type="Gene3D" id="1.20.58.90">
    <property type="match status" value="1"/>
</dbReference>
<evidence type="ECO:0000259" key="11">
    <source>
        <dbReference type="Pfam" id="PF09177"/>
    </source>
</evidence>
<keyword evidence="4" id="KW-0653">Protein transport</keyword>
<feature type="region of interest" description="Disordered" evidence="9">
    <location>
        <begin position="1"/>
        <end position="38"/>
    </location>
</feature>
<dbReference type="eggNOG" id="ENOG502QVDF">
    <property type="taxonomic scope" value="Eukaryota"/>
</dbReference>
<evidence type="ECO:0000256" key="5">
    <source>
        <dbReference type="ARBA" id="ARBA00022989"/>
    </source>
</evidence>
<proteinExistence type="inferred from homology"/>
<dbReference type="AlphaFoldDB" id="A0A0A0LUL0"/>
<evidence type="ECO:0000256" key="10">
    <source>
        <dbReference type="SAM" id="Phobius"/>
    </source>
</evidence>
<dbReference type="GO" id="GO:0015031">
    <property type="term" value="P:protein transport"/>
    <property type="evidence" value="ECO:0007669"/>
    <property type="project" value="UniProtKB-KW"/>
</dbReference>
<evidence type="ECO:0000256" key="6">
    <source>
        <dbReference type="ARBA" id="ARBA00023034"/>
    </source>
</evidence>
<reference evidence="12 13" key="2">
    <citation type="journal article" date="2009" name="PLoS ONE">
        <title>An integrated genetic and cytogenetic map of the cucumber genome.</title>
        <authorList>
            <person name="Ren Y."/>
            <person name="Zhang Z."/>
            <person name="Liu J."/>
            <person name="Staub J.E."/>
            <person name="Han Y."/>
            <person name="Cheng Z."/>
            <person name="Li X."/>
            <person name="Lu J."/>
            <person name="Miao H."/>
            <person name="Kang H."/>
            <person name="Xie B."/>
            <person name="Gu X."/>
            <person name="Wang X."/>
            <person name="Du Y."/>
            <person name="Jin W."/>
            <person name="Huang S."/>
        </authorList>
    </citation>
    <scope>NUCLEOTIDE SEQUENCE [LARGE SCALE GENOMIC DNA]</scope>
    <source>
        <strain evidence="13">cv. 9930</strain>
    </source>
</reference>
<feature type="compositionally biased region" description="Basic and acidic residues" evidence="9">
    <location>
        <begin position="242"/>
        <end position="254"/>
    </location>
</feature>
<feature type="region of interest" description="Disordered" evidence="9">
    <location>
        <begin position="221"/>
        <end position="262"/>
    </location>
</feature>
<feature type="compositionally biased region" description="Basic and acidic residues" evidence="9">
    <location>
        <begin position="22"/>
        <end position="38"/>
    </location>
</feature>
<evidence type="ECO:0000256" key="4">
    <source>
        <dbReference type="ARBA" id="ARBA00022927"/>
    </source>
</evidence>
<dbReference type="Proteomes" id="UP000029981">
    <property type="component" value="Chromosome 1"/>
</dbReference>
<dbReference type="GO" id="GO:0048193">
    <property type="term" value="P:Golgi vesicle transport"/>
    <property type="evidence" value="ECO:0007669"/>
    <property type="project" value="InterPro"/>
</dbReference>
<dbReference type="InterPro" id="IPR015260">
    <property type="entry name" value="Syntaxin-6/10/61_N"/>
</dbReference>
<dbReference type="EMBL" id="CM002922">
    <property type="protein sequence ID" value="KGN65453.1"/>
    <property type="molecule type" value="Genomic_DNA"/>
</dbReference>
<dbReference type="FunFam" id="1.20.58.90:FF:000004">
    <property type="entry name" value="Syntaxin 10"/>
    <property type="match status" value="1"/>
</dbReference>
<keyword evidence="2" id="KW-0813">Transport</keyword>
<dbReference type="SUPFAM" id="SSF47661">
    <property type="entry name" value="t-snare proteins"/>
    <property type="match status" value="1"/>
</dbReference>
<organism evidence="12 13">
    <name type="scientific">Cucumis sativus</name>
    <name type="common">Cucumber</name>
    <dbReference type="NCBI Taxonomy" id="3659"/>
    <lineage>
        <taxon>Eukaryota</taxon>
        <taxon>Viridiplantae</taxon>
        <taxon>Streptophyta</taxon>
        <taxon>Embryophyta</taxon>
        <taxon>Tracheophyta</taxon>
        <taxon>Spermatophyta</taxon>
        <taxon>Magnoliopsida</taxon>
        <taxon>eudicotyledons</taxon>
        <taxon>Gunneridae</taxon>
        <taxon>Pentapetalae</taxon>
        <taxon>rosids</taxon>
        <taxon>fabids</taxon>
        <taxon>Cucurbitales</taxon>
        <taxon>Cucurbitaceae</taxon>
        <taxon>Benincaseae</taxon>
        <taxon>Cucumis</taxon>
    </lineage>
</organism>
<evidence type="ECO:0000256" key="7">
    <source>
        <dbReference type="ARBA" id="ARBA00023136"/>
    </source>
</evidence>
<comment type="similarity">
    <text evidence="1">Belongs to the syntaxin family.</text>
</comment>
<sequence length="407" mass="47233">MAECSGLKLPTSANKEGKRKGKGEGKERKKKESLLQERERGSEDYDFASSSSFSFFIRPLIDSSFFSNELRSCCVIRALWFDMSVARSFDLWQKDAFFSAAEEVQESADILESTYRTWLREKRTKSMVENLDEFTRELRTALGTAKWQLEEFEKAVRLSHRKHGDATKLERHRQFIDAIENQIFCVEASLREYFIEEGKQPLKWVNLNEEERDDLAAFLTGTTPTIRGPKDEHSEPVSSYEESIHETCNRRREASSNQSSLDISDKVEEIQNAQFVMKLQDNEISRSRDEVVCHTERTTNGRRVWSSPNFDTLTIVIPDEDERRNPMPMVEPTPKEKGSRTNLWRQTGREFLPAKIAGHVCSQLYSRFLVRRQFQSSRNMQRGCSVQLTLALMLTIFLLVPFVLYST</sequence>
<feature type="transmembrane region" description="Helical" evidence="10">
    <location>
        <begin position="386"/>
        <end position="405"/>
    </location>
</feature>
<evidence type="ECO:0000256" key="3">
    <source>
        <dbReference type="ARBA" id="ARBA00022692"/>
    </source>
</evidence>
<accession>A0A0A0LUL0</accession>
<evidence type="ECO:0000256" key="9">
    <source>
        <dbReference type="SAM" id="MobiDB-lite"/>
    </source>
</evidence>